<dbReference type="InterPro" id="IPR003828">
    <property type="entry name" value="QueH"/>
</dbReference>
<evidence type="ECO:0000256" key="15">
    <source>
        <dbReference type="ARBA" id="ARBA00031446"/>
    </source>
</evidence>
<evidence type="ECO:0000256" key="3">
    <source>
        <dbReference type="ARBA" id="ARBA00008207"/>
    </source>
</evidence>
<evidence type="ECO:0000256" key="17">
    <source>
        <dbReference type="HAMAP-Rule" id="MF_02089"/>
    </source>
</evidence>
<dbReference type="RefSeq" id="WP_158363342.1">
    <property type="nucleotide sequence ID" value="NZ_JAOQKC010000009.1"/>
</dbReference>
<evidence type="ECO:0000256" key="8">
    <source>
        <dbReference type="ARBA" id="ARBA00022723"/>
    </source>
</evidence>
<proteinExistence type="inferred from homology"/>
<feature type="binding site" evidence="17">
    <location>
        <position position="31"/>
    </location>
    <ligand>
        <name>[4Fe-4S] cluster</name>
        <dbReference type="ChEBI" id="CHEBI:49883"/>
    </ligand>
</feature>
<evidence type="ECO:0000256" key="2">
    <source>
        <dbReference type="ARBA" id="ARBA00004691"/>
    </source>
</evidence>
<feature type="binding site" evidence="17">
    <location>
        <position position="116"/>
    </location>
    <ligand>
        <name>[4Fe-4S] cluster</name>
        <dbReference type="ChEBI" id="CHEBI:49883"/>
    </ligand>
</feature>
<comment type="pathway">
    <text evidence="2 17">tRNA modification; tRNA-queuosine biosynthesis.</text>
</comment>
<comment type="function">
    <text evidence="1 17">Catalyzes the conversion of epoxyqueuosine (oQ) to queuosine (Q), which is a hypermodified base found in the wobble positions of tRNA(Asp), tRNA(Asn), tRNA(His) and tRNA(Tyr).</text>
</comment>
<keyword evidence="6 17" id="KW-0004">4Fe-4S</keyword>
<dbReference type="Proteomes" id="UP001652461">
    <property type="component" value="Unassembled WGS sequence"/>
</dbReference>
<evidence type="ECO:0000256" key="7">
    <source>
        <dbReference type="ARBA" id="ARBA00022694"/>
    </source>
</evidence>
<evidence type="ECO:0000256" key="13">
    <source>
        <dbReference type="ARBA" id="ARBA00023157"/>
    </source>
</evidence>
<reference evidence="18 19" key="1">
    <citation type="journal article" date="2021" name="ISME Commun">
        <title>Automated analysis of genomic sequences facilitates high-throughput and comprehensive description of bacteria.</title>
        <authorList>
            <person name="Hitch T.C.A."/>
        </authorList>
    </citation>
    <scope>NUCLEOTIDE SEQUENCE [LARGE SCALE GENOMIC DNA]</scope>
    <source>
        <strain evidence="18 19">Sanger_04</strain>
    </source>
</reference>
<dbReference type="PANTHER" id="PTHR36701:SF1">
    <property type="entry name" value="EPOXYQUEUOSINE REDUCTASE QUEH"/>
    <property type="match status" value="1"/>
</dbReference>
<evidence type="ECO:0000256" key="16">
    <source>
        <dbReference type="ARBA" id="ARBA00047415"/>
    </source>
</evidence>
<gene>
    <name evidence="17" type="primary">queH</name>
    <name evidence="18" type="ORF">OCV63_08105</name>
</gene>
<protein>
    <recommendedName>
        <fullName evidence="5 17">Epoxyqueuosine reductase QueH</fullName>
        <ecNumber evidence="4 17">1.17.99.6</ecNumber>
    </recommendedName>
    <alternativeName>
        <fullName evidence="15 17">Queuosine biosynthesis protein QueH</fullName>
    </alternativeName>
</protein>
<keyword evidence="7 17" id="KW-0819">tRNA processing</keyword>
<feature type="binding site" evidence="17">
    <location>
        <position position="32"/>
    </location>
    <ligand>
        <name>[4Fe-4S] cluster</name>
        <dbReference type="ChEBI" id="CHEBI:49883"/>
    </ligand>
</feature>
<evidence type="ECO:0000256" key="1">
    <source>
        <dbReference type="ARBA" id="ARBA00002268"/>
    </source>
</evidence>
<feature type="binding site" evidence="17">
    <location>
        <position position="113"/>
    </location>
    <ligand>
        <name>[4Fe-4S] cluster</name>
        <dbReference type="ChEBI" id="CHEBI:49883"/>
    </ligand>
</feature>
<keyword evidence="19" id="KW-1185">Reference proteome</keyword>
<keyword evidence="14 17" id="KW-0676">Redox-active center</keyword>
<evidence type="ECO:0000256" key="6">
    <source>
        <dbReference type="ARBA" id="ARBA00022485"/>
    </source>
</evidence>
<evidence type="ECO:0000256" key="4">
    <source>
        <dbReference type="ARBA" id="ARBA00012622"/>
    </source>
</evidence>
<evidence type="ECO:0000256" key="5">
    <source>
        <dbReference type="ARBA" id="ARBA00016895"/>
    </source>
</evidence>
<keyword evidence="8 17" id="KW-0479">Metal-binding</keyword>
<keyword evidence="13 17" id="KW-1015">Disulfide bond</keyword>
<dbReference type="EC" id="1.17.99.6" evidence="4 17"/>
<evidence type="ECO:0000313" key="19">
    <source>
        <dbReference type="Proteomes" id="UP001652461"/>
    </source>
</evidence>
<evidence type="ECO:0000256" key="11">
    <source>
        <dbReference type="ARBA" id="ARBA00023004"/>
    </source>
</evidence>
<keyword evidence="11 17" id="KW-0408">Iron</keyword>
<name>A0ABT2RX16_9FIRM</name>
<dbReference type="EMBL" id="JAOQKC010000009">
    <property type="protein sequence ID" value="MCU6696860.1"/>
    <property type="molecule type" value="Genomic_DNA"/>
</dbReference>
<dbReference type="HAMAP" id="MF_02089">
    <property type="entry name" value="QueH"/>
    <property type="match status" value="1"/>
</dbReference>
<evidence type="ECO:0000256" key="9">
    <source>
        <dbReference type="ARBA" id="ARBA00022785"/>
    </source>
</evidence>
<feature type="disulfide bond" description="Redox-active" evidence="17">
    <location>
        <begin position="195"/>
        <end position="197"/>
    </location>
</feature>
<evidence type="ECO:0000256" key="14">
    <source>
        <dbReference type="ARBA" id="ARBA00023284"/>
    </source>
</evidence>
<keyword evidence="10 17" id="KW-0560">Oxidoreductase</keyword>
<accession>A0ABT2RX16</accession>
<dbReference type="Pfam" id="PF02677">
    <property type="entry name" value="QueH"/>
    <property type="match status" value="1"/>
</dbReference>
<evidence type="ECO:0000256" key="10">
    <source>
        <dbReference type="ARBA" id="ARBA00023002"/>
    </source>
</evidence>
<keyword evidence="12 17" id="KW-0411">Iron-sulfur</keyword>
<evidence type="ECO:0000256" key="12">
    <source>
        <dbReference type="ARBA" id="ARBA00023014"/>
    </source>
</evidence>
<comment type="catalytic activity">
    <reaction evidence="16 17">
        <text>epoxyqueuosine(34) in tRNA + AH2 = queuosine(34) in tRNA + A + H2O</text>
        <dbReference type="Rhea" id="RHEA:32159"/>
        <dbReference type="Rhea" id="RHEA-COMP:18571"/>
        <dbReference type="Rhea" id="RHEA-COMP:18582"/>
        <dbReference type="ChEBI" id="CHEBI:13193"/>
        <dbReference type="ChEBI" id="CHEBI:15377"/>
        <dbReference type="ChEBI" id="CHEBI:17499"/>
        <dbReference type="ChEBI" id="CHEBI:194431"/>
        <dbReference type="ChEBI" id="CHEBI:194443"/>
        <dbReference type="EC" id="1.17.99.6"/>
    </reaction>
</comment>
<comment type="caution">
    <text evidence="18">The sequence shown here is derived from an EMBL/GenBank/DDBJ whole genome shotgun (WGS) entry which is preliminary data.</text>
</comment>
<keyword evidence="9 17" id="KW-0671">Queuosine biosynthesis</keyword>
<sequence>MNKINYQKELDKVIEVLQHQGRVPRLLLHSCCAPCSSYVLEYLSRYFEITVFYYNPNIYPPEEFGKRVEEQKRLIAQLPAEHPISFLDGPYEPERFYEMARGLEQIPEGGERCFKCYHLRLSETAEMARAGKYDYFTTTLSISPLKNAEKLNEIGGQLAKDYGVDYLYSDFKKRNGYKRSTELSREYGLYRQDYCGCVFSMRERRAQQEAAARQEPAEQKLFL</sequence>
<comment type="similarity">
    <text evidence="3 17">Belongs to the QueH family.</text>
</comment>
<organism evidence="18 19">
    <name type="scientific">Laedolimicola ammoniilytica</name>
    <dbReference type="NCBI Taxonomy" id="2981771"/>
    <lineage>
        <taxon>Bacteria</taxon>
        <taxon>Bacillati</taxon>
        <taxon>Bacillota</taxon>
        <taxon>Clostridia</taxon>
        <taxon>Lachnospirales</taxon>
        <taxon>Lachnospiraceae</taxon>
        <taxon>Laedolimicola</taxon>
    </lineage>
</organism>
<evidence type="ECO:0000313" key="18">
    <source>
        <dbReference type="EMBL" id="MCU6696860.1"/>
    </source>
</evidence>
<dbReference type="PANTHER" id="PTHR36701">
    <property type="entry name" value="EPOXYQUEUOSINE REDUCTASE QUEH"/>
    <property type="match status" value="1"/>
</dbReference>